<dbReference type="Gene3D" id="2.40.420.20">
    <property type="match status" value="1"/>
</dbReference>
<keyword evidence="7" id="KW-0614">Plasmid</keyword>
<dbReference type="Proteomes" id="UP000424673">
    <property type="component" value="Plasmid unnamed1"/>
</dbReference>
<sequence length="472" mass="51791">MTRRYVILLLGFAVFAAVFARLVEGRYPWPTPSKTPGAIPNVSDSTPASTGPIIYYRDPDGRPAYSFTPKKTSAGKDYLPVRASEDVSFGDKPPPVAAASGQRRVRFYRNPMGLPDTSPVPKKDSMGMDYIPVYEDESEDSSTVTISPGKLQKTGVRSEPVERQTLSVPVRATGRIEFDPRRISIVSLRFEGFIESVEKFVEGDYVRKGQVLMRIYGPNVSSAAAEYVAVLKTRRGEAIEAAGIESARLRLRNLGLDDNAIAEIARARSVPHHILWRAPQDGHIFERTALNGMRAAPGDALFRIVDHSVVWVLADIAERDISLVAPGQKVDVRPRAYPDRTFKGKVALIYPHLNIETRTGRVRIELANPDGLLRGDMYAEVEIAAGGNEKALTVPESAVIDTGKRQVAIVDKGDGRFEPREVKIGRRGEGFVEIKSGVNENERVVTAANFLIDAESNLKAALRALDQGEAGK</sequence>
<dbReference type="PANTHER" id="PTHR30097">
    <property type="entry name" value="CATION EFFLUX SYSTEM PROTEIN CUSB"/>
    <property type="match status" value="1"/>
</dbReference>
<evidence type="ECO:0000256" key="1">
    <source>
        <dbReference type="ARBA" id="ARBA00009477"/>
    </source>
</evidence>
<feature type="domain" description="CzcB-like C-terminal circularly permuted SH3-like" evidence="6">
    <location>
        <begin position="392"/>
        <end position="452"/>
    </location>
</feature>
<evidence type="ECO:0000259" key="4">
    <source>
        <dbReference type="Pfam" id="PF25919"/>
    </source>
</evidence>
<evidence type="ECO:0000259" key="6">
    <source>
        <dbReference type="Pfam" id="PF25975"/>
    </source>
</evidence>
<dbReference type="RefSeq" id="WP_154453980.1">
    <property type="nucleotide sequence ID" value="NZ_CP044329.1"/>
</dbReference>
<keyword evidence="2" id="KW-0813">Transport</keyword>
<dbReference type="Gene3D" id="2.40.30.170">
    <property type="match status" value="1"/>
</dbReference>
<feature type="region of interest" description="Disordered" evidence="3">
    <location>
        <begin position="33"/>
        <end position="55"/>
    </location>
</feature>
<dbReference type="EMBL" id="CP044329">
    <property type="protein sequence ID" value="QGM95823.1"/>
    <property type="molecule type" value="Genomic_DNA"/>
</dbReference>
<gene>
    <name evidence="7" type="ORF">F7D13_17145</name>
</gene>
<keyword evidence="8" id="KW-1185">Reference proteome</keyword>
<feature type="domain" description="CusB-like barrel-sandwich hybrid" evidence="4">
    <location>
        <begin position="184"/>
        <end position="304"/>
    </location>
</feature>
<dbReference type="Pfam" id="PF25919">
    <property type="entry name" value="BSH_CusB"/>
    <property type="match status" value="1"/>
</dbReference>
<reference evidence="7 8" key="1">
    <citation type="journal article" date="2021" name="AMB Express">
        <title>Isolation and characterisation of Methylocystis spp. for poly-3-hydroxybutyrate production using waste methane feedstocks.</title>
        <authorList>
            <person name="Rumah B.L."/>
            <person name="Stead C.E."/>
            <person name="Claxton Stevens B.H."/>
            <person name="Minton N.P."/>
            <person name="Grosse-Honebrink A."/>
            <person name="Zhang Y."/>
        </authorList>
    </citation>
    <scope>NUCLEOTIDE SEQUENCE [LARGE SCALE GENOMIC DNA]</scope>
    <source>
        <strain evidence="7 8">BRCS1</strain>
    </source>
</reference>
<dbReference type="InterPro" id="IPR058792">
    <property type="entry name" value="Beta-barrel_RND_2"/>
</dbReference>
<name>A0ABX6EP13_9HYPH</name>
<geneLocation type="plasmid" evidence="7 8">
    <name>unnamed1</name>
</geneLocation>
<dbReference type="InterPro" id="IPR051909">
    <property type="entry name" value="MFP_Cation_Efflux"/>
</dbReference>
<proteinExistence type="inferred from homology"/>
<dbReference type="Pfam" id="PF25954">
    <property type="entry name" value="Beta-barrel_RND_2"/>
    <property type="match status" value="1"/>
</dbReference>
<evidence type="ECO:0000259" key="5">
    <source>
        <dbReference type="Pfam" id="PF25954"/>
    </source>
</evidence>
<dbReference type="InterPro" id="IPR058790">
    <property type="entry name" value="BSH_CusB"/>
</dbReference>
<evidence type="ECO:0000313" key="8">
    <source>
        <dbReference type="Proteomes" id="UP000424673"/>
    </source>
</evidence>
<dbReference type="SUPFAM" id="SSF111369">
    <property type="entry name" value="HlyD-like secretion proteins"/>
    <property type="match status" value="1"/>
</dbReference>
<evidence type="ECO:0000313" key="7">
    <source>
        <dbReference type="EMBL" id="QGM95823.1"/>
    </source>
</evidence>
<accession>A0ABX6EP13</accession>
<protein>
    <submittedName>
        <fullName evidence="7">Efflux RND transporter periplasmic adaptor subunit</fullName>
    </submittedName>
</protein>
<dbReference type="PANTHER" id="PTHR30097:SF15">
    <property type="entry name" value="CATION EFFLUX SYSTEM PROTEIN CUSB"/>
    <property type="match status" value="1"/>
</dbReference>
<feature type="domain" description="CusB-like beta-barrel" evidence="5">
    <location>
        <begin position="310"/>
        <end position="385"/>
    </location>
</feature>
<dbReference type="InterPro" id="IPR058649">
    <property type="entry name" value="CzcB_C"/>
</dbReference>
<organism evidence="7 8">
    <name type="scientific">Methylocystis rosea</name>
    <dbReference type="NCBI Taxonomy" id="173366"/>
    <lineage>
        <taxon>Bacteria</taxon>
        <taxon>Pseudomonadati</taxon>
        <taxon>Pseudomonadota</taxon>
        <taxon>Alphaproteobacteria</taxon>
        <taxon>Hyphomicrobiales</taxon>
        <taxon>Methylocystaceae</taxon>
        <taxon>Methylocystis</taxon>
    </lineage>
</organism>
<evidence type="ECO:0000256" key="3">
    <source>
        <dbReference type="SAM" id="MobiDB-lite"/>
    </source>
</evidence>
<dbReference type="InterPro" id="IPR006143">
    <property type="entry name" value="RND_pump_MFP"/>
</dbReference>
<dbReference type="Pfam" id="PF25975">
    <property type="entry name" value="CzcB_C"/>
    <property type="match status" value="1"/>
</dbReference>
<evidence type="ECO:0000256" key="2">
    <source>
        <dbReference type="ARBA" id="ARBA00022448"/>
    </source>
</evidence>
<dbReference type="NCBIfam" id="TIGR01730">
    <property type="entry name" value="RND_mfp"/>
    <property type="match status" value="1"/>
</dbReference>
<comment type="similarity">
    <text evidence="1">Belongs to the membrane fusion protein (MFP) (TC 8.A.1) family.</text>
</comment>